<dbReference type="AlphaFoldDB" id="A0A940S0J7"/>
<organism evidence="2 3">
    <name type="scientific">Sagittula salina</name>
    <dbReference type="NCBI Taxonomy" id="2820268"/>
    <lineage>
        <taxon>Bacteria</taxon>
        <taxon>Pseudomonadati</taxon>
        <taxon>Pseudomonadota</taxon>
        <taxon>Alphaproteobacteria</taxon>
        <taxon>Rhodobacterales</taxon>
        <taxon>Roseobacteraceae</taxon>
        <taxon>Sagittula</taxon>
    </lineage>
</organism>
<comment type="caution">
    <text evidence="2">The sequence shown here is derived from an EMBL/GenBank/DDBJ whole genome shotgun (WGS) entry which is preliminary data.</text>
</comment>
<feature type="domain" description="Rhodanese" evidence="1">
    <location>
        <begin position="53"/>
        <end position="159"/>
    </location>
</feature>
<accession>A0A940S0J7</accession>
<dbReference type="InterPro" id="IPR036873">
    <property type="entry name" value="Rhodanese-like_dom_sf"/>
</dbReference>
<evidence type="ECO:0000313" key="2">
    <source>
        <dbReference type="EMBL" id="MBP0483153.1"/>
    </source>
</evidence>
<dbReference type="CDD" id="cd00158">
    <property type="entry name" value="RHOD"/>
    <property type="match status" value="1"/>
</dbReference>
<gene>
    <name evidence="2" type="ORF">J5474_11705</name>
</gene>
<dbReference type="Proteomes" id="UP000675940">
    <property type="component" value="Unassembled WGS sequence"/>
</dbReference>
<reference evidence="2" key="1">
    <citation type="submission" date="2021-03" db="EMBL/GenBank/DDBJ databases">
        <title>Sagittula salina sp. nov. strain M10.9X isolated from the marine waste.</title>
        <authorList>
            <person name="Satari L."/>
            <person name="Molina-Menor E."/>
            <person name="Vidal-Verdu A."/>
            <person name="Pascual J."/>
            <person name="Pereto J."/>
            <person name="Porcar M."/>
        </authorList>
    </citation>
    <scope>NUCLEOTIDE SEQUENCE</scope>
    <source>
        <strain evidence="2">M10.9X</strain>
    </source>
</reference>
<dbReference type="EMBL" id="JAGISH010000006">
    <property type="protein sequence ID" value="MBP0483153.1"/>
    <property type="molecule type" value="Genomic_DNA"/>
</dbReference>
<sequence length="161" mass="16623">MDVFSTTLNGRPLTIERSGAVCPPACVQPMQAASGVVTIGELEVLDFIDLLVSDAKGLLLDARLPEGFGSGTVPGAVNVPASTLRPQNPYRDDLLSALGVEGDDFSAAFDLVIFGAAADDPEAPGALRDLLAAGYPAAKLKYYRGGVQAWQGMGLSLAASE</sequence>
<name>A0A940S0J7_9RHOB</name>
<dbReference type="Pfam" id="PF00581">
    <property type="entry name" value="Rhodanese"/>
    <property type="match status" value="1"/>
</dbReference>
<dbReference type="SMART" id="SM00450">
    <property type="entry name" value="RHOD"/>
    <property type="match status" value="1"/>
</dbReference>
<dbReference type="RefSeq" id="WP_209361105.1">
    <property type="nucleotide sequence ID" value="NZ_JAGISH010000006.1"/>
</dbReference>
<evidence type="ECO:0000259" key="1">
    <source>
        <dbReference type="PROSITE" id="PS50206"/>
    </source>
</evidence>
<evidence type="ECO:0000313" key="3">
    <source>
        <dbReference type="Proteomes" id="UP000675940"/>
    </source>
</evidence>
<dbReference type="PROSITE" id="PS50206">
    <property type="entry name" value="RHODANESE_3"/>
    <property type="match status" value="1"/>
</dbReference>
<protein>
    <submittedName>
        <fullName evidence="2">Rhodanese-like domain-containing protein</fullName>
    </submittedName>
</protein>
<proteinExistence type="predicted"/>
<dbReference type="Gene3D" id="3.40.250.10">
    <property type="entry name" value="Rhodanese-like domain"/>
    <property type="match status" value="1"/>
</dbReference>
<dbReference type="InterPro" id="IPR001763">
    <property type="entry name" value="Rhodanese-like_dom"/>
</dbReference>
<keyword evidence="3" id="KW-1185">Reference proteome</keyword>
<dbReference type="SUPFAM" id="SSF52821">
    <property type="entry name" value="Rhodanese/Cell cycle control phosphatase"/>
    <property type="match status" value="1"/>
</dbReference>